<feature type="transmembrane region" description="Helical" evidence="2">
    <location>
        <begin position="55"/>
        <end position="78"/>
    </location>
</feature>
<evidence type="ECO:0000259" key="3">
    <source>
        <dbReference type="Pfam" id="PF01910"/>
    </source>
</evidence>
<dbReference type="SUPFAM" id="SSF89957">
    <property type="entry name" value="MTH1187/YkoF-like"/>
    <property type="match status" value="1"/>
</dbReference>
<feature type="domain" description="Thiamine-binding protein" evidence="3">
    <location>
        <begin position="257"/>
        <end position="350"/>
    </location>
</feature>
<dbReference type="InterPro" id="IPR051614">
    <property type="entry name" value="UPF0045_domain"/>
</dbReference>
<dbReference type="PANTHER" id="PTHR33777">
    <property type="entry name" value="UPF0045 PROTEIN ECM15"/>
    <property type="match status" value="1"/>
</dbReference>
<dbReference type="Pfam" id="PF07136">
    <property type="entry name" value="DUF1385"/>
    <property type="match status" value="1"/>
</dbReference>
<feature type="transmembrane region" description="Helical" evidence="2">
    <location>
        <begin position="84"/>
        <end position="101"/>
    </location>
</feature>
<dbReference type="EMBL" id="BAUT01000004">
    <property type="protein sequence ID" value="GAE24784.1"/>
    <property type="molecule type" value="Genomic_DNA"/>
</dbReference>
<accession>W4Q081</accession>
<sequence>MKIRGLSYQNGIFYIGRQHVACAYHEKGRLKSWIKPINVATLGVMMKQITLSMPIWFKLFTFFLVGLIFIPKIVTIFYPINWNGLPYYFLLYYIFGTHFIFPKQLRQYHGAEHKVFSDKGVIRRARLPLIKKASITNRYCSTNIVVIYFLSVILIGSSLAAIMESGARAVEVASYSSLLLVPIIQRLMNIEGFGFVKKVILSVSYWLQIHVTTTEPERRHMIASIESYRKLASKEFPDKLVVKRPVRKKEETYMAIVDVTIIPIGTDSPSVSKYVAEIQEVLKTYEGKITYQLTPMSTLIEGELPVLFEVIQAIHEVPFKHGLQRVATNIRIDDRRDKRATMEGKVEAVQAHLSQVELETEPVQHKES</sequence>
<dbReference type="Pfam" id="PF01910">
    <property type="entry name" value="Thiamine_BP"/>
    <property type="match status" value="1"/>
</dbReference>
<evidence type="ECO:0000313" key="5">
    <source>
        <dbReference type="Proteomes" id="UP000018890"/>
    </source>
</evidence>
<evidence type="ECO:0000256" key="2">
    <source>
        <dbReference type="SAM" id="Phobius"/>
    </source>
</evidence>
<dbReference type="InterPro" id="IPR010787">
    <property type="entry name" value="DUF1385"/>
</dbReference>
<dbReference type="AlphaFoldDB" id="W4Q081"/>
<evidence type="ECO:0000313" key="4">
    <source>
        <dbReference type="EMBL" id="GAE24784.1"/>
    </source>
</evidence>
<dbReference type="STRING" id="1236970.JCM9140_736"/>
<comment type="caution">
    <text evidence="4">The sequence shown here is derived from an EMBL/GenBank/DDBJ whole genome shotgun (WGS) entry which is preliminary data.</text>
</comment>
<keyword evidence="2" id="KW-0812">Transmembrane</keyword>
<dbReference type="OrthoDB" id="2147383at2"/>
<dbReference type="InterPro" id="IPR002767">
    <property type="entry name" value="Thiamine_BP"/>
</dbReference>
<dbReference type="NCBIfam" id="TIGR00106">
    <property type="entry name" value="MTH1187 family thiamine-binding protein"/>
    <property type="match status" value="1"/>
</dbReference>
<name>W4Q081_9BACI</name>
<proteinExistence type="inferred from homology"/>
<keyword evidence="5" id="KW-1185">Reference proteome</keyword>
<keyword evidence="2" id="KW-1133">Transmembrane helix</keyword>
<dbReference type="GO" id="GO:0005829">
    <property type="term" value="C:cytosol"/>
    <property type="evidence" value="ECO:0007669"/>
    <property type="project" value="TreeGrafter"/>
</dbReference>
<dbReference type="Proteomes" id="UP000018890">
    <property type="component" value="Unassembled WGS sequence"/>
</dbReference>
<gene>
    <name evidence="4" type="ORF">JCM9140_736</name>
</gene>
<protein>
    <recommendedName>
        <fullName evidence="3">Thiamine-binding protein domain-containing protein</fullName>
    </recommendedName>
</protein>
<dbReference type="InterPro" id="IPR029756">
    <property type="entry name" value="MTH1187/YkoF-like"/>
</dbReference>
<reference evidence="4" key="1">
    <citation type="journal article" date="2014" name="Genome Announc.">
        <title>Draft Genome Sequences of Three Alkaliphilic Bacillus Strains, Bacillus wakoensis JCM 9140T, Bacillus akibai JCM 9157T, and Bacillus hemicellulosilyticus JCM 9152T.</title>
        <authorList>
            <person name="Yuki M."/>
            <person name="Oshima K."/>
            <person name="Suda W."/>
            <person name="Oshida Y."/>
            <person name="Kitamura K."/>
            <person name="Iida T."/>
            <person name="Hattori M."/>
            <person name="Ohkuma M."/>
        </authorList>
    </citation>
    <scope>NUCLEOTIDE SEQUENCE [LARGE SCALE GENOMIC DNA]</scope>
    <source>
        <strain evidence="4">JCM 9140</strain>
    </source>
</reference>
<evidence type="ECO:0000256" key="1">
    <source>
        <dbReference type="ARBA" id="ARBA00010272"/>
    </source>
</evidence>
<dbReference type="Gene3D" id="3.30.70.930">
    <property type="match status" value="1"/>
</dbReference>
<dbReference type="PANTHER" id="PTHR33777:SF1">
    <property type="entry name" value="UPF0045 PROTEIN ECM15"/>
    <property type="match status" value="1"/>
</dbReference>
<feature type="transmembrane region" description="Helical" evidence="2">
    <location>
        <begin position="139"/>
        <end position="163"/>
    </location>
</feature>
<organism evidence="4 5">
    <name type="scientific">Halalkalibacter wakoensis JCM 9140</name>
    <dbReference type="NCBI Taxonomy" id="1236970"/>
    <lineage>
        <taxon>Bacteria</taxon>
        <taxon>Bacillati</taxon>
        <taxon>Bacillota</taxon>
        <taxon>Bacilli</taxon>
        <taxon>Bacillales</taxon>
        <taxon>Bacillaceae</taxon>
        <taxon>Halalkalibacter</taxon>
    </lineage>
</organism>
<keyword evidence="2" id="KW-0472">Membrane</keyword>
<comment type="similarity">
    <text evidence="1">Belongs to the UPF0045 family.</text>
</comment>